<keyword evidence="2" id="KW-0472">Membrane</keyword>
<dbReference type="EMBL" id="JAQNDM010000002">
    <property type="protein sequence ID" value="MDC0712904.1"/>
    <property type="molecule type" value="Genomic_DNA"/>
</dbReference>
<gene>
    <name evidence="3" type="ORF">POL68_30865</name>
</gene>
<evidence type="ECO:0000256" key="1">
    <source>
        <dbReference type="SAM" id="MobiDB-lite"/>
    </source>
</evidence>
<evidence type="ECO:0000313" key="3">
    <source>
        <dbReference type="EMBL" id="MDC0712904.1"/>
    </source>
</evidence>
<dbReference type="Proteomes" id="UP001221838">
    <property type="component" value="Unassembled WGS sequence"/>
</dbReference>
<comment type="caution">
    <text evidence="3">The sequence shown here is derived from an EMBL/GenBank/DDBJ whole genome shotgun (WGS) entry which is preliminary data.</text>
</comment>
<feature type="transmembrane region" description="Helical" evidence="2">
    <location>
        <begin position="65"/>
        <end position="84"/>
    </location>
</feature>
<organism evidence="3 4">
    <name type="scientific">Stigmatella ashevillensis</name>
    <dbReference type="NCBI Taxonomy" id="2995309"/>
    <lineage>
        <taxon>Bacteria</taxon>
        <taxon>Pseudomonadati</taxon>
        <taxon>Myxococcota</taxon>
        <taxon>Myxococcia</taxon>
        <taxon>Myxococcales</taxon>
        <taxon>Cystobacterineae</taxon>
        <taxon>Archangiaceae</taxon>
        <taxon>Stigmatella</taxon>
    </lineage>
</organism>
<keyword evidence="2" id="KW-1133">Transmembrane helix</keyword>
<name>A0ABT5DGV8_9BACT</name>
<accession>A0ABT5DGV8</accession>
<sequence>MSRLHRYLFVAALGVGAAACRSVGPSPVQIPETLDERLVDSASACVTRLNRDRERAQSAMLTSDFLLLLGTTAGAAGSLLAAFLTKPLARRASAVVGAVGALTAGATKTLDDPAEILTLRSRAERHWVVGYKVFTQMTLASSSQPLVAEATVVALTGESAKAALNLSDQQRQRALVYVLDRFIDCTAALPAESFEELPSSGFFAIDEGLASRRKKGPERPQTAAPASPAPPTETGQSVLIYAEPEATKPGEAEGTPDGSVPPPPP</sequence>
<keyword evidence="4" id="KW-1185">Reference proteome</keyword>
<dbReference type="PROSITE" id="PS51257">
    <property type="entry name" value="PROKAR_LIPOPROTEIN"/>
    <property type="match status" value="1"/>
</dbReference>
<reference evidence="3 4" key="1">
    <citation type="submission" date="2022-11" db="EMBL/GenBank/DDBJ databases">
        <title>Minimal conservation of predation-associated metabolite biosynthetic gene clusters underscores biosynthetic potential of Myxococcota including descriptions for ten novel species: Archangium lansinium sp. nov., Myxococcus landrumus sp. nov., Nannocystis bai.</title>
        <authorList>
            <person name="Ahearne A."/>
            <person name="Stevens C."/>
            <person name="Dowd S."/>
        </authorList>
    </citation>
    <scope>NUCLEOTIDE SEQUENCE [LARGE SCALE GENOMIC DNA]</scope>
    <source>
        <strain evidence="3 4">NCWAL01</strain>
    </source>
</reference>
<dbReference type="RefSeq" id="WP_272143050.1">
    <property type="nucleotide sequence ID" value="NZ_JAQNDM010000002.1"/>
</dbReference>
<proteinExistence type="predicted"/>
<evidence type="ECO:0008006" key="5">
    <source>
        <dbReference type="Google" id="ProtNLM"/>
    </source>
</evidence>
<evidence type="ECO:0000256" key="2">
    <source>
        <dbReference type="SAM" id="Phobius"/>
    </source>
</evidence>
<feature type="region of interest" description="Disordered" evidence="1">
    <location>
        <begin position="210"/>
        <end position="265"/>
    </location>
</feature>
<keyword evidence="2" id="KW-0812">Transmembrane</keyword>
<evidence type="ECO:0000313" key="4">
    <source>
        <dbReference type="Proteomes" id="UP001221838"/>
    </source>
</evidence>
<protein>
    <recommendedName>
        <fullName evidence="5">Lipoprotein</fullName>
    </recommendedName>
</protein>